<name>A0A6P8XBM8_DROAB</name>
<dbReference type="RefSeq" id="XP_034109513.1">
    <property type="nucleotide sequence ID" value="XM_034253622.2"/>
</dbReference>
<dbReference type="AlphaFoldDB" id="A0A6P8XBM8"/>
<gene>
    <name evidence="3" type="primary">LOC117571469</name>
</gene>
<proteinExistence type="predicted"/>
<dbReference type="OrthoDB" id="10457523at2759"/>
<evidence type="ECO:0000313" key="3">
    <source>
        <dbReference type="RefSeq" id="XP_034109513.1"/>
    </source>
</evidence>
<dbReference type="GeneID" id="117571469"/>
<feature type="chain" id="PRO_5028012541" evidence="1">
    <location>
        <begin position="18"/>
        <end position="87"/>
    </location>
</feature>
<keyword evidence="2" id="KW-1185">Reference proteome</keyword>
<accession>A0A6P8XBM8</accession>
<sequence>MKFELLLLTLLAHRILPQEVNPINCRVSLKPMLICAFSGGCFMNIDQKDIELLNCERKQKGFQNIEFVAEGECPESFIPACKTFDYK</sequence>
<protein>
    <submittedName>
        <fullName evidence="3">Uncharacterized protein LOC117571469</fullName>
    </submittedName>
</protein>
<evidence type="ECO:0000256" key="1">
    <source>
        <dbReference type="SAM" id="SignalP"/>
    </source>
</evidence>
<feature type="signal peptide" evidence="1">
    <location>
        <begin position="1"/>
        <end position="17"/>
    </location>
</feature>
<dbReference type="Proteomes" id="UP000515160">
    <property type="component" value="Chromosome 3"/>
</dbReference>
<keyword evidence="1" id="KW-0732">Signal</keyword>
<evidence type="ECO:0000313" key="2">
    <source>
        <dbReference type="Proteomes" id="UP000515160"/>
    </source>
</evidence>
<organism evidence="2 3">
    <name type="scientific">Drosophila albomicans</name>
    <name type="common">Fruit fly</name>
    <dbReference type="NCBI Taxonomy" id="7291"/>
    <lineage>
        <taxon>Eukaryota</taxon>
        <taxon>Metazoa</taxon>
        <taxon>Ecdysozoa</taxon>
        <taxon>Arthropoda</taxon>
        <taxon>Hexapoda</taxon>
        <taxon>Insecta</taxon>
        <taxon>Pterygota</taxon>
        <taxon>Neoptera</taxon>
        <taxon>Endopterygota</taxon>
        <taxon>Diptera</taxon>
        <taxon>Brachycera</taxon>
        <taxon>Muscomorpha</taxon>
        <taxon>Ephydroidea</taxon>
        <taxon>Drosophilidae</taxon>
        <taxon>Drosophila</taxon>
    </lineage>
</organism>
<reference evidence="3" key="1">
    <citation type="submission" date="2025-08" db="UniProtKB">
        <authorList>
            <consortium name="RefSeq"/>
        </authorList>
    </citation>
    <scope>IDENTIFICATION</scope>
    <source>
        <strain evidence="3">15112-1751.03</strain>
        <tissue evidence="3">Whole Adult</tissue>
    </source>
</reference>